<feature type="transmembrane region" description="Helical" evidence="2">
    <location>
        <begin position="145"/>
        <end position="164"/>
    </location>
</feature>
<organism evidence="3 4">
    <name type="scientific">Streptomyces shenzhenensis</name>
    <dbReference type="NCBI Taxonomy" id="943815"/>
    <lineage>
        <taxon>Bacteria</taxon>
        <taxon>Bacillati</taxon>
        <taxon>Actinomycetota</taxon>
        <taxon>Actinomycetes</taxon>
        <taxon>Kitasatosporales</taxon>
        <taxon>Streptomycetaceae</taxon>
        <taxon>Streptomyces</taxon>
    </lineage>
</organism>
<dbReference type="Pfam" id="PF10935">
    <property type="entry name" value="DUF2637"/>
    <property type="match status" value="1"/>
</dbReference>
<name>A0A3M0IVW2_9ACTN</name>
<dbReference type="RefSeq" id="WP_121888733.1">
    <property type="nucleotide sequence ID" value="NZ_PENI01000004.1"/>
</dbReference>
<dbReference type="InterPro" id="IPR021235">
    <property type="entry name" value="DUF2637"/>
</dbReference>
<keyword evidence="2" id="KW-1133">Transmembrane helix</keyword>
<gene>
    <name evidence="3" type="ORF">CTZ28_08925</name>
</gene>
<protein>
    <submittedName>
        <fullName evidence="3">DUF2637 domain-containing protein</fullName>
    </submittedName>
</protein>
<evidence type="ECO:0000256" key="2">
    <source>
        <dbReference type="SAM" id="Phobius"/>
    </source>
</evidence>
<comment type="caution">
    <text evidence="3">The sequence shown here is derived from an EMBL/GenBank/DDBJ whole genome shotgun (WGS) entry which is preliminary data.</text>
</comment>
<feature type="transmembrane region" description="Helical" evidence="2">
    <location>
        <begin position="106"/>
        <end position="125"/>
    </location>
</feature>
<evidence type="ECO:0000256" key="1">
    <source>
        <dbReference type="SAM" id="MobiDB-lite"/>
    </source>
</evidence>
<evidence type="ECO:0000313" key="3">
    <source>
        <dbReference type="EMBL" id="RMB86366.1"/>
    </source>
</evidence>
<feature type="region of interest" description="Disordered" evidence="1">
    <location>
        <begin position="71"/>
        <end position="92"/>
    </location>
</feature>
<dbReference type="OrthoDB" id="3855580at2"/>
<keyword evidence="4" id="KW-1185">Reference proteome</keyword>
<sequence>MDGNYDEAGLYNRHYALRTDPDTLTQPAYDTVSLQSQQSWNPPAPEATAHGWDLDDELARMLSTAAAAGPVARVPRMTRRPPRRSGRRRLRTESHFLDGGQRVTHVTVLIVAITLCAASMLGWSVSYSYGQLRTIALSVLPTNLAQWWPLTVYGPWFVAALSILRATVQRRSARRSWGVILAASAMAVALCVSHSSRSLLSYVMLGIPPITALVCFWELVGQVSTRFRPRHAAHAQRNSKA</sequence>
<feature type="transmembrane region" description="Helical" evidence="2">
    <location>
        <begin position="202"/>
        <end position="220"/>
    </location>
</feature>
<feature type="transmembrane region" description="Helical" evidence="2">
    <location>
        <begin position="176"/>
        <end position="196"/>
    </location>
</feature>
<accession>A0A3M0IVW2</accession>
<reference evidence="3 4" key="1">
    <citation type="submission" date="2017-11" db="EMBL/GenBank/DDBJ databases">
        <title>Draft genome of actinobacteria isolated from guarana (Paullinia cupana (Mart.) Ducke.</title>
        <authorList>
            <person name="Siqueira K.A."/>
            <person name="Liotti R.G."/>
            <person name="Mendes T.A.O."/>
            <person name="Soares M.A."/>
        </authorList>
    </citation>
    <scope>NUCLEOTIDE SEQUENCE [LARGE SCALE GENOMIC DNA]</scope>
    <source>
        <strain evidence="3 4">193</strain>
    </source>
</reference>
<dbReference type="AlphaFoldDB" id="A0A3M0IVW2"/>
<keyword evidence="2" id="KW-0812">Transmembrane</keyword>
<feature type="compositionally biased region" description="Basic residues" evidence="1">
    <location>
        <begin position="76"/>
        <end position="90"/>
    </location>
</feature>
<proteinExistence type="predicted"/>
<evidence type="ECO:0000313" key="4">
    <source>
        <dbReference type="Proteomes" id="UP000270471"/>
    </source>
</evidence>
<dbReference type="EMBL" id="PENI01000004">
    <property type="protein sequence ID" value="RMB86366.1"/>
    <property type="molecule type" value="Genomic_DNA"/>
</dbReference>
<keyword evidence="2" id="KW-0472">Membrane</keyword>
<dbReference type="Proteomes" id="UP000270471">
    <property type="component" value="Unassembled WGS sequence"/>
</dbReference>